<reference evidence="2 3" key="1">
    <citation type="submission" date="2024-09" db="EMBL/GenBank/DDBJ databases">
        <title>Floridaenema gen nov. (Aerosakkonemataceae, Aerosakkonematales ord. nov., Cyanobacteria) from benthic tropical and subtropical fresh waters, with the description of four new species.</title>
        <authorList>
            <person name="Moretto J.A."/>
            <person name="Berthold D.E."/>
            <person name="Lefler F.W."/>
            <person name="Huang I.-S."/>
            <person name="Laughinghouse H. IV."/>
        </authorList>
    </citation>
    <scope>NUCLEOTIDE SEQUENCE [LARGE SCALE GENOMIC DNA]</scope>
    <source>
        <strain evidence="2 3">BLCC-F50</strain>
    </source>
</reference>
<protein>
    <submittedName>
        <fullName evidence="2">Class I SAM-dependent methyltransferase</fullName>
        <ecNumber evidence="2">2.1.1.222</ecNumber>
        <ecNumber evidence="2">2.1.1.64</ecNumber>
    </submittedName>
</protein>
<gene>
    <name evidence="2" type="ORF">ACE1CI_34885</name>
</gene>
<evidence type="ECO:0000313" key="3">
    <source>
        <dbReference type="Proteomes" id="UP001576784"/>
    </source>
</evidence>
<dbReference type="InterPro" id="IPR029063">
    <property type="entry name" value="SAM-dependent_MTases_sf"/>
</dbReference>
<dbReference type="PANTHER" id="PTHR43464:SF91">
    <property type="entry name" value="SLL0487 PROTEIN"/>
    <property type="match status" value="1"/>
</dbReference>
<evidence type="ECO:0000259" key="1">
    <source>
        <dbReference type="Pfam" id="PF13847"/>
    </source>
</evidence>
<keyword evidence="3" id="KW-1185">Reference proteome</keyword>
<name>A0ABV4Y2J2_9CYAN</name>
<dbReference type="GO" id="GO:0032259">
    <property type="term" value="P:methylation"/>
    <property type="evidence" value="ECO:0007669"/>
    <property type="project" value="UniProtKB-KW"/>
</dbReference>
<feature type="domain" description="Methyltransferase" evidence="1">
    <location>
        <begin position="55"/>
        <end position="172"/>
    </location>
</feature>
<dbReference type="RefSeq" id="WP_413267733.1">
    <property type="nucleotide sequence ID" value="NZ_JBHFNR010000279.1"/>
</dbReference>
<dbReference type="EMBL" id="JBHFNR010000279">
    <property type="protein sequence ID" value="MFB2898131.1"/>
    <property type="molecule type" value="Genomic_DNA"/>
</dbReference>
<dbReference type="GO" id="GO:0061542">
    <property type="term" value="F:3-demethylubiquinol 3-O-methyltransferase activity"/>
    <property type="evidence" value="ECO:0007669"/>
    <property type="project" value="UniProtKB-EC"/>
</dbReference>
<dbReference type="Pfam" id="PF13847">
    <property type="entry name" value="Methyltransf_31"/>
    <property type="match status" value="1"/>
</dbReference>
<organism evidence="2 3">
    <name type="scientific">Floridaenema flaviceps BLCC-F50</name>
    <dbReference type="NCBI Taxonomy" id="3153642"/>
    <lineage>
        <taxon>Bacteria</taxon>
        <taxon>Bacillati</taxon>
        <taxon>Cyanobacteriota</taxon>
        <taxon>Cyanophyceae</taxon>
        <taxon>Oscillatoriophycideae</taxon>
        <taxon>Aerosakkonematales</taxon>
        <taxon>Aerosakkonemataceae</taxon>
        <taxon>Floridanema</taxon>
        <taxon>Floridanema flaviceps</taxon>
    </lineage>
</organism>
<keyword evidence="2" id="KW-0808">Transferase</keyword>
<dbReference type="EC" id="2.1.1.64" evidence="2"/>
<sequence length="440" mass="50603">MDEQEYDSIERTRQQFDAAPYPRIPLDQYPNDRKYLSIYNLVTSYYLRNQRLIETEGKVILDAGCGSGFISLALAVANPGAKVVGIDLSEQSVNLAKKRLNYHGFKNVEFYPLSIYDLPKLGREFDYINCDDTLYLLPDAIAGLEAMKSVLKPEGIIRANLHNYRTRFQFLTSQKLFKLMGLMDGTPGDSEIEQVRATMNALKDDVLLKVNTWKTQYENNPEWYLANYLLQGDRGYTIPEMFAALKAADLEFISMVNWHQWNLLDLFKEPNNLPALIGISLPELSIEEQLYIYELLHPIHRLLDFWCGHPNVAPTPVPVAQWTDSDWQKVVVHLHPSQRVPEVKKEILDGLKDNKQLEIGRFIPFLKGNTLLMDSTVGACILPLFEGSQPMKSLVQRWLQYRPVDPVTLKPTEERKAFEILKQMLTNLEPLAFVLLERPQ</sequence>
<proteinExistence type="predicted"/>
<dbReference type="SUPFAM" id="SSF53335">
    <property type="entry name" value="S-adenosyl-L-methionine-dependent methyltransferases"/>
    <property type="match status" value="1"/>
</dbReference>
<dbReference type="InterPro" id="IPR025714">
    <property type="entry name" value="Methyltranfer_dom"/>
</dbReference>
<evidence type="ECO:0000313" key="2">
    <source>
        <dbReference type="EMBL" id="MFB2898131.1"/>
    </source>
</evidence>
<comment type="caution">
    <text evidence="2">The sequence shown here is derived from an EMBL/GenBank/DDBJ whole genome shotgun (WGS) entry which is preliminary data.</text>
</comment>
<dbReference type="Proteomes" id="UP001576784">
    <property type="component" value="Unassembled WGS sequence"/>
</dbReference>
<keyword evidence="2" id="KW-0489">Methyltransferase</keyword>
<dbReference type="GO" id="GO:0102208">
    <property type="term" value="F:2-polyprenyl-6-hydroxyphenol methylase activity"/>
    <property type="evidence" value="ECO:0007669"/>
    <property type="project" value="UniProtKB-EC"/>
</dbReference>
<accession>A0ABV4Y2J2</accession>
<dbReference type="PANTHER" id="PTHR43464">
    <property type="entry name" value="METHYLTRANSFERASE"/>
    <property type="match status" value="1"/>
</dbReference>
<dbReference type="Gene3D" id="3.40.50.150">
    <property type="entry name" value="Vaccinia Virus protein VP39"/>
    <property type="match status" value="1"/>
</dbReference>
<dbReference type="CDD" id="cd02440">
    <property type="entry name" value="AdoMet_MTases"/>
    <property type="match status" value="1"/>
</dbReference>
<dbReference type="EC" id="2.1.1.222" evidence="2"/>